<dbReference type="PANTHER" id="PTHR43179:SF7">
    <property type="entry name" value="RHAMNOSYLTRANSFERASE WBBL"/>
    <property type="match status" value="1"/>
</dbReference>
<keyword evidence="1" id="KW-1133">Transmembrane helix</keyword>
<name>A0A8J6P534_9BACT</name>
<feature type="domain" description="Glycosyltransferase 2-like" evidence="2">
    <location>
        <begin position="8"/>
        <end position="163"/>
    </location>
</feature>
<proteinExistence type="predicted"/>
<gene>
    <name evidence="3" type="ORF">H8D96_22190</name>
</gene>
<dbReference type="PANTHER" id="PTHR43179">
    <property type="entry name" value="RHAMNOSYLTRANSFERASE WBBL"/>
    <property type="match status" value="1"/>
</dbReference>
<dbReference type="SUPFAM" id="SSF53448">
    <property type="entry name" value="Nucleotide-diphospho-sugar transferases"/>
    <property type="match status" value="1"/>
</dbReference>
<sequence>MANSPFFSVIIPTYKRRAYLRNCLEAISQTSYHKDRFEVIVVDDSNDQGITYFLSPFYERLHLLILSQKNAGPAAARNKGSRHARGTYLVFTDDDCVPASNWLNTLAQRFLKTPDCAIAGKTVNALTSNLYSTASQHIIDYLYAYYNIDPDYAQFAVSSNFALPAEGFDAVGGFDINFTRPAGEDRDLCARWRDHGFRIIYAPEVIVRHYHALLLNSFLKQHFNYGRGAYCFHQKRSERTCNDNGFKSLRFYIDLLSYPLSKPLFRNRLLIVMLLALSQISICAGYLMEKMNQNNK</sequence>
<dbReference type="EMBL" id="JACNIG010000470">
    <property type="protein sequence ID" value="MBC8434628.1"/>
    <property type="molecule type" value="Genomic_DNA"/>
</dbReference>
<dbReference type="InterPro" id="IPR001173">
    <property type="entry name" value="Glyco_trans_2-like"/>
</dbReference>
<dbReference type="Proteomes" id="UP000605201">
    <property type="component" value="Unassembled WGS sequence"/>
</dbReference>
<dbReference type="Pfam" id="PF00535">
    <property type="entry name" value="Glycos_transf_2"/>
    <property type="match status" value="1"/>
</dbReference>
<comment type="caution">
    <text evidence="3">The sequence shown here is derived from an EMBL/GenBank/DDBJ whole genome shotgun (WGS) entry which is preliminary data.</text>
</comment>
<feature type="transmembrane region" description="Helical" evidence="1">
    <location>
        <begin position="269"/>
        <end position="288"/>
    </location>
</feature>
<accession>A0A8J6P534</accession>
<keyword evidence="1" id="KW-0472">Membrane</keyword>
<evidence type="ECO:0000313" key="3">
    <source>
        <dbReference type="EMBL" id="MBC8434628.1"/>
    </source>
</evidence>
<reference evidence="3 4" key="1">
    <citation type="submission" date="2020-08" db="EMBL/GenBank/DDBJ databases">
        <title>Bridging the membrane lipid divide: bacteria of the FCB group superphylum have the potential to synthesize archaeal ether lipids.</title>
        <authorList>
            <person name="Villanueva L."/>
            <person name="Von Meijenfeldt F.A.B."/>
            <person name="Westbye A.B."/>
            <person name="Yadav S."/>
            <person name="Hopmans E.C."/>
            <person name="Dutilh B.E."/>
            <person name="Sinninghe Damste J.S."/>
        </authorList>
    </citation>
    <scope>NUCLEOTIDE SEQUENCE [LARGE SCALE GENOMIC DNA]</scope>
    <source>
        <strain evidence="3">NIOZ-UU17</strain>
    </source>
</reference>
<dbReference type="Gene3D" id="3.90.550.10">
    <property type="entry name" value="Spore Coat Polysaccharide Biosynthesis Protein SpsA, Chain A"/>
    <property type="match status" value="1"/>
</dbReference>
<evidence type="ECO:0000313" key="4">
    <source>
        <dbReference type="Proteomes" id="UP000605201"/>
    </source>
</evidence>
<organism evidence="3 4">
    <name type="scientific">Candidatus Desulfatibia vada</name>
    <dbReference type="NCBI Taxonomy" id="2841696"/>
    <lineage>
        <taxon>Bacteria</taxon>
        <taxon>Pseudomonadati</taxon>
        <taxon>Thermodesulfobacteriota</taxon>
        <taxon>Desulfobacteria</taxon>
        <taxon>Desulfobacterales</taxon>
        <taxon>Desulfobacterales incertae sedis</taxon>
        <taxon>Candidatus Desulfatibia</taxon>
    </lineage>
</organism>
<evidence type="ECO:0000259" key="2">
    <source>
        <dbReference type="Pfam" id="PF00535"/>
    </source>
</evidence>
<dbReference type="AlphaFoldDB" id="A0A8J6P534"/>
<evidence type="ECO:0000256" key="1">
    <source>
        <dbReference type="SAM" id="Phobius"/>
    </source>
</evidence>
<dbReference type="InterPro" id="IPR029044">
    <property type="entry name" value="Nucleotide-diphossugar_trans"/>
</dbReference>
<protein>
    <submittedName>
        <fullName evidence="3">Glycosyltransferase</fullName>
    </submittedName>
</protein>
<keyword evidence="1" id="KW-0812">Transmembrane</keyword>